<name>A0ABY6J1R7_9BACT</name>
<protein>
    <submittedName>
        <fullName evidence="3">Type IX secretion system sortase PorU</fullName>
    </submittedName>
</protein>
<dbReference type="InterPro" id="IPR029031">
    <property type="entry name" value="Gingipain_N_sf"/>
</dbReference>
<dbReference type="Gene3D" id="2.60.40.4070">
    <property type="match status" value="1"/>
</dbReference>
<evidence type="ECO:0000313" key="4">
    <source>
        <dbReference type="Proteomes" id="UP001162741"/>
    </source>
</evidence>
<accession>A0ABY6J1R7</accession>
<dbReference type="SUPFAM" id="SSF52129">
    <property type="entry name" value="Caspase-like"/>
    <property type="match status" value="1"/>
</dbReference>
<dbReference type="CDD" id="cd02258">
    <property type="entry name" value="Peptidase_C25_N"/>
    <property type="match status" value="1"/>
</dbReference>
<feature type="domain" description="Gingipain" evidence="2">
    <location>
        <begin position="397"/>
        <end position="766"/>
    </location>
</feature>
<sequence length="1125" mass="122589">MAISRVPFLLILFLCTGIKAYAQRTYASHSVLADGSCYKLAVTGPGVYKIDISLLNSMGINTLNLSSASVRLFGYGGAMLPEDNASPRFDDIPENAIYIHDGGDGTINGNDYILFYTSGNEAWQPNAQHFQHQSHLYADTAYYFLKIGGTGKRVVLDNGQPAAGKTITTYDFRAYTENDKVNVLGSGQRWLDEEMNANASSRNYPFTVPAGGLTNVFIRASVAAKSVGSSRFNILMNQSQVQALYPDPISGNVFETQVTSVNSLLPVTGTANSATVGVQFVPAGGAQGWVDFIELHGRAKLAAPSEGQMLFRDRQSVAAGSTGLFKLAGVNAQVWDVTNALEPVQVNASFSADTLRFIRDCSVLREYVAFQAASLPAPRFIGAVGNQDLHGETAPGMVIITAPELQAQAQRLAAYHQQRDGLSSLVVTPATIYNEFASGRQDPSAIRDFLKMCYDKGPAPKYLLLFGDASYDYKNRVTGNTNLVPTWQSPASADQINSYASDDFFGLLDDNDDVNTWSPISLLDIAIGRLPAKTPAEAGVMVDKIIGYHSPQAFGAWRNRMTFVADDEDGNLHLEDAETVSNIIVQESPQFGVQKIYADAYPQASLAGGTRYPAVNDAINAGMFNGTLVWNYTGHGSFLRLGEEVLLDESMMDTWNNEHRLPLMITATCDFAPFDNPAYTSLGEKMILREKGGAIALMTTTRAVFAYSNLVMNANYIRLAFAPDVDGNMPSLGRAAMLAKNFTYSSFTDVVNNRKFQLLGDPALTLAFPGLKVRADSINGVPVGATDTLKALGKYTFSGSVTNVDGQLAAGYNGDLEVTIYDKPEQLVTRGNDPGSSVTPFMQEHNILFKGRASVVNGRFSHTFVVPADIDYKPGTGRISYYTYNKQQDGAGFYNSVTISGAASSANDQQGPSLKAWMNDFSFTNGGLTGENAVLLIHLSDENGINTTGRGIGHDIVAILDDSSRYFVLNDFYEATKDDYRQGTIRYPISGLTEGTHTLTIRAWDTHNNSGTIQIRFTVRNSKALAVEKVGNYPNPVREETKFFFSHNQQNVDLDIVVRIFSLQGQLVRTLKHTINSSGGRYDGIIWNRRADSGVRVPHGIYVYELLIDNRQGKSKKFGGKLILL</sequence>
<dbReference type="Proteomes" id="UP001162741">
    <property type="component" value="Chromosome"/>
</dbReference>
<evidence type="ECO:0000256" key="1">
    <source>
        <dbReference type="ARBA" id="ARBA00022729"/>
    </source>
</evidence>
<gene>
    <name evidence="3" type="primary">porU</name>
    <name evidence="3" type="ORF">MKQ68_19580</name>
</gene>
<dbReference type="Pfam" id="PF01364">
    <property type="entry name" value="Peptidase_C25"/>
    <property type="match status" value="1"/>
</dbReference>
<evidence type="ECO:0000259" key="2">
    <source>
        <dbReference type="Pfam" id="PF01364"/>
    </source>
</evidence>
<dbReference type="RefSeq" id="WP_264280578.1">
    <property type="nucleotide sequence ID" value="NZ_CP107006.1"/>
</dbReference>
<dbReference type="Gene3D" id="3.40.50.10390">
    <property type="entry name" value="Gingipain r, domain 1"/>
    <property type="match status" value="1"/>
</dbReference>
<organism evidence="3 4">
    <name type="scientific">Chitinophaga horti</name>
    <dbReference type="NCBI Taxonomy" id="2920382"/>
    <lineage>
        <taxon>Bacteria</taxon>
        <taxon>Pseudomonadati</taxon>
        <taxon>Bacteroidota</taxon>
        <taxon>Chitinophagia</taxon>
        <taxon>Chitinophagales</taxon>
        <taxon>Chitinophagaceae</taxon>
        <taxon>Chitinophaga</taxon>
    </lineage>
</organism>
<dbReference type="NCBIfam" id="NF033707">
    <property type="entry name" value="T9SS_sortase"/>
    <property type="match status" value="1"/>
</dbReference>
<dbReference type="Gene3D" id="3.40.50.1460">
    <property type="match status" value="1"/>
</dbReference>
<keyword evidence="1" id="KW-0732">Signal</keyword>
<keyword evidence="4" id="KW-1185">Reference proteome</keyword>
<evidence type="ECO:0000313" key="3">
    <source>
        <dbReference type="EMBL" id="UYQ92291.1"/>
    </source>
</evidence>
<dbReference type="InterPro" id="IPR029030">
    <property type="entry name" value="Caspase-like_dom_sf"/>
</dbReference>
<reference evidence="3" key="1">
    <citation type="submission" date="2022-10" db="EMBL/GenBank/DDBJ databases">
        <title>Chitinophaga sp. nov., isolated from soil.</title>
        <authorList>
            <person name="Jeon C.O."/>
        </authorList>
    </citation>
    <scope>NUCLEOTIDE SEQUENCE</scope>
    <source>
        <strain evidence="3">R8</strain>
    </source>
</reference>
<proteinExistence type="predicted"/>
<dbReference type="InterPro" id="IPR001769">
    <property type="entry name" value="Gingipain"/>
</dbReference>
<dbReference type="EMBL" id="CP107006">
    <property type="protein sequence ID" value="UYQ92291.1"/>
    <property type="molecule type" value="Genomic_DNA"/>
</dbReference>